<dbReference type="KEGG" id="mmr:Mmar10_0015"/>
<evidence type="ECO:0000313" key="2">
    <source>
        <dbReference type="Proteomes" id="UP000001964"/>
    </source>
</evidence>
<reference evidence="1 2" key="1">
    <citation type="submission" date="2006-08" db="EMBL/GenBank/DDBJ databases">
        <title>Complete sequence of Maricaulis maris MCS10.</title>
        <authorList>
            <consortium name="US DOE Joint Genome Institute"/>
            <person name="Copeland A."/>
            <person name="Lucas S."/>
            <person name="Lapidus A."/>
            <person name="Barry K."/>
            <person name="Detter J.C."/>
            <person name="Glavina del Rio T."/>
            <person name="Hammon N."/>
            <person name="Israni S."/>
            <person name="Dalin E."/>
            <person name="Tice H."/>
            <person name="Pitluck S."/>
            <person name="Saunders E."/>
            <person name="Brettin T."/>
            <person name="Bruce D."/>
            <person name="Han C."/>
            <person name="Tapia R."/>
            <person name="Gilna P."/>
            <person name="Schmutz J."/>
            <person name="Larimer F."/>
            <person name="Land M."/>
            <person name="Hauser L."/>
            <person name="Kyrpides N."/>
            <person name="Mikhailova N."/>
            <person name="Viollier P."/>
            <person name="Stephens C."/>
            <person name="Richardson P."/>
        </authorList>
    </citation>
    <scope>NUCLEOTIDE SEQUENCE [LARGE SCALE GENOMIC DNA]</scope>
    <source>
        <strain evidence="1 2">MCS10</strain>
    </source>
</reference>
<dbReference type="OrthoDB" id="7705857at2"/>
<proteinExistence type="predicted"/>
<protein>
    <recommendedName>
        <fullName evidence="3">Sulfotransferase family protein</fullName>
    </recommendedName>
</protein>
<name>Q0ATS6_MARMM</name>
<dbReference type="eggNOG" id="ENOG502ZW34">
    <property type="taxonomic scope" value="Bacteria"/>
</dbReference>
<dbReference type="EMBL" id="CP000449">
    <property type="protein sequence ID" value="ABI64311.1"/>
    <property type="molecule type" value="Genomic_DNA"/>
</dbReference>
<dbReference type="RefSeq" id="WP_011641958.1">
    <property type="nucleotide sequence ID" value="NC_008347.1"/>
</dbReference>
<keyword evidence="2" id="KW-1185">Reference proteome</keyword>
<dbReference type="SUPFAM" id="SSF52540">
    <property type="entry name" value="P-loop containing nucleoside triphosphate hydrolases"/>
    <property type="match status" value="1"/>
</dbReference>
<organism evidence="1 2">
    <name type="scientific">Maricaulis maris (strain MCS10)</name>
    <name type="common">Caulobacter maris</name>
    <dbReference type="NCBI Taxonomy" id="394221"/>
    <lineage>
        <taxon>Bacteria</taxon>
        <taxon>Pseudomonadati</taxon>
        <taxon>Pseudomonadota</taxon>
        <taxon>Alphaproteobacteria</taxon>
        <taxon>Maricaulales</taxon>
        <taxon>Maricaulaceae</taxon>
        <taxon>Maricaulis</taxon>
    </lineage>
</organism>
<accession>Q0ATS6</accession>
<dbReference type="Proteomes" id="UP000001964">
    <property type="component" value="Chromosome"/>
</dbReference>
<sequence length="334" mass="36623">MAQPYQAKFIHFGLPKCGSTFLQSVWGEDKQYTASNLGAAANAARQLAAKGQLTGLPRLDFGVTPKAGTTLIASSEGFAWAYMDQPKLLPKIADLHRVAASITGQARISHTALFLVRNPLDWVRAAHEQSIKEGGFGNGAEFLATHGALVEHALDLAHIQATYSQHFQRVVFLSADEMRHEPDAFWARYKAALDAPIPRGAALKRVAEDDSYSNVSLRERMVMFARLNKVIGGVATAWAGFRKVPAHVAKERDHFLAQFNQSRLWAARRVSELSSADELQALLGGAHDDITEGFTDLPLSDALKALLRTRFCDVIDTIDTIPDALKTTYREALA</sequence>
<dbReference type="AlphaFoldDB" id="Q0ATS6"/>
<dbReference type="InterPro" id="IPR027417">
    <property type="entry name" value="P-loop_NTPase"/>
</dbReference>
<evidence type="ECO:0000313" key="1">
    <source>
        <dbReference type="EMBL" id="ABI64311.1"/>
    </source>
</evidence>
<evidence type="ECO:0008006" key="3">
    <source>
        <dbReference type="Google" id="ProtNLM"/>
    </source>
</evidence>
<gene>
    <name evidence="1" type="ordered locus">Mmar10_0015</name>
</gene>
<dbReference type="HOGENOM" id="CLU_831069_0_0_5"/>